<name>A0ABS6BAY0_9NOCA</name>
<accession>A0ABS6BAY0</accession>
<dbReference type="Pfam" id="PF21168">
    <property type="entry name" value="FkbO_Hyg5-like_N"/>
    <property type="match status" value="1"/>
</dbReference>
<dbReference type="Proteomes" id="UP000733379">
    <property type="component" value="Unassembled WGS sequence"/>
</dbReference>
<feature type="region of interest" description="Disordered" evidence="1">
    <location>
        <begin position="143"/>
        <end position="168"/>
    </location>
</feature>
<dbReference type="RefSeq" id="WP_215922645.1">
    <property type="nucleotide sequence ID" value="NZ_JAHKNI010000015.1"/>
</dbReference>
<feature type="compositionally biased region" description="Basic and acidic residues" evidence="1">
    <location>
        <begin position="154"/>
        <end position="164"/>
    </location>
</feature>
<dbReference type="EMBL" id="JAHKNI010000015">
    <property type="protein sequence ID" value="MBU3066565.1"/>
    <property type="molecule type" value="Genomic_DNA"/>
</dbReference>
<dbReference type="SUPFAM" id="SSF55298">
    <property type="entry name" value="YjgF-like"/>
    <property type="match status" value="1"/>
</dbReference>
<sequence>MTAHVATWIDHVAEEIWRTTLPVRSGVVGDAVFAEDGEYLFYAARLGPEPVYRAPVRELYESALRFAWEHGYTDLVRMWNFVGGIGGANAQGIGIYPDFCAGRAEALAVWGEQFPGVPAADGIGTLTAGVDLCYLATKPGRTIQVDTPPQPPARENRWRREPQRRSSARATYLREHGAGSLFVSGTAGLVGENAVHADDIARQTVQTLRDIDTLVGDYNLSRYGLDGDGYALRNMDQVKVYVRDSRHVPVVRDICSLVFPADSEVVYFNVDVSRADLLVEIEGVCR</sequence>
<reference evidence="3 4" key="1">
    <citation type="submission" date="2021-06" db="EMBL/GenBank/DDBJ databases">
        <title>Actinomycetes sequencing.</title>
        <authorList>
            <person name="Shan Q."/>
        </authorList>
    </citation>
    <scope>NUCLEOTIDE SEQUENCE [LARGE SCALE GENOMIC DNA]</scope>
    <source>
        <strain evidence="3 4">NEAU-G5</strain>
    </source>
</reference>
<dbReference type="InterPro" id="IPR049368">
    <property type="entry name" value="FkbO_Hyg5-like_N"/>
</dbReference>
<comment type="caution">
    <text evidence="3">The sequence shown here is derived from an EMBL/GenBank/DDBJ whole genome shotgun (WGS) entry which is preliminary data.</text>
</comment>
<organism evidence="3 4">
    <name type="scientific">Nocardia albiluteola</name>
    <dbReference type="NCBI Taxonomy" id="2842303"/>
    <lineage>
        <taxon>Bacteria</taxon>
        <taxon>Bacillati</taxon>
        <taxon>Actinomycetota</taxon>
        <taxon>Actinomycetes</taxon>
        <taxon>Mycobacteriales</taxon>
        <taxon>Nocardiaceae</taxon>
        <taxon>Nocardia</taxon>
    </lineage>
</organism>
<evidence type="ECO:0000259" key="2">
    <source>
        <dbReference type="Pfam" id="PF21168"/>
    </source>
</evidence>
<keyword evidence="4" id="KW-1185">Reference proteome</keyword>
<gene>
    <name evidence="3" type="ORF">KO481_34235</name>
</gene>
<protein>
    <recommendedName>
        <fullName evidence="2">Chorismatase FkbO/Hyg5-like N-terminal domain-containing protein</fullName>
    </recommendedName>
</protein>
<evidence type="ECO:0000313" key="4">
    <source>
        <dbReference type="Proteomes" id="UP000733379"/>
    </source>
</evidence>
<evidence type="ECO:0000256" key="1">
    <source>
        <dbReference type="SAM" id="MobiDB-lite"/>
    </source>
</evidence>
<dbReference type="InterPro" id="IPR035959">
    <property type="entry name" value="RutC-like_sf"/>
</dbReference>
<evidence type="ECO:0000313" key="3">
    <source>
        <dbReference type="EMBL" id="MBU3066565.1"/>
    </source>
</evidence>
<dbReference type="Gene3D" id="3.30.1330.40">
    <property type="entry name" value="RutC-like"/>
    <property type="match status" value="1"/>
</dbReference>
<feature type="domain" description="Chorismatase FkbO/Hyg5-like N-terminal" evidence="2">
    <location>
        <begin position="15"/>
        <end position="136"/>
    </location>
</feature>
<proteinExistence type="predicted"/>